<dbReference type="InterPro" id="IPR057434">
    <property type="entry name" value="LMF1/2_N"/>
</dbReference>
<evidence type="ECO:0008006" key="12">
    <source>
        <dbReference type="Google" id="ProtNLM"/>
    </source>
</evidence>
<gene>
    <name evidence="10" type="ORF">QFZ36_004007</name>
</gene>
<evidence type="ECO:0000256" key="5">
    <source>
        <dbReference type="ARBA" id="ARBA00022989"/>
    </source>
</evidence>
<feature type="domain" description="Lipase maturation factor 1/2 N-terminal" evidence="8">
    <location>
        <begin position="127"/>
        <end position="278"/>
    </location>
</feature>
<evidence type="ECO:0000256" key="7">
    <source>
        <dbReference type="SAM" id="Phobius"/>
    </source>
</evidence>
<dbReference type="PANTHER" id="PTHR14463:SF10">
    <property type="entry name" value="LIPASE MATURATION FACTOR 1"/>
    <property type="match status" value="1"/>
</dbReference>
<proteinExistence type="inferred from homology"/>
<name>A0ABU0PT88_9MICC</name>
<keyword evidence="3 7" id="KW-0812">Transmembrane</keyword>
<comment type="caution">
    <text evidence="10">The sequence shown here is derived from an EMBL/GenBank/DDBJ whole genome shotgun (WGS) entry which is preliminary data.</text>
</comment>
<dbReference type="InterPro" id="IPR057433">
    <property type="entry name" value="LMF1/2_C"/>
</dbReference>
<organism evidence="10 11">
    <name type="scientific">Pseudarthrobacter siccitolerans</name>
    <dbReference type="NCBI Taxonomy" id="861266"/>
    <lineage>
        <taxon>Bacteria</taxon>
        <taxon>Bacillati</taxon>
        <taxon>Actinomycetota</taxon>
        <taxon>Actinomycetes</taxon>
        <taxon>Micrococcales</taxon>
        <taxon>Micrococcaceae</taxon>
        <taxon>Pseudarthrobacter</taxon>
    </lineage>
</organism>
<dbReference type="InterPro" id="IPR009613">
    <property type="entry name" value="LMF"/>
</dbReference>
<evidence type="ECO:0000313" key="10">
    <source>
        <dbReference type="EMBL" id="MDQ0676446.1"/>
    </source>
</evidence>
<evidence type="ECO:0000313" key="11">
    <source>
        <dbReference type="Proteomes" id="UP001236806"/>
    </source>
</evidence>
<feature type="transmembrane region" description="Helical" evidence="7">
    <location>
        <begin position="77"/>
        <end position="96"/>
    </location>
</feature>
<feature type="transmembrane region" description="Helical" evidence="7">
    <location>
        <begin position="260"/>
        <end position="281"/>
    </location>
</feature>
<dbReference type="PANTHER" id="PTHR14463">
    <property type="entry name" value="LIPASE MATURATION FACTOR"/>
    <property type="match status" value="1"/>
</dbReference>
<feature type="transmembrane region" description="Helical" evidence="7">
    <location>
        <begin position="157"/>
        <end position="176"/>
    </location>
</feature>
<evidence type="ECO:0000256" key="3">
    <source>
        <dbReference type="ARBA" id="ARBA00022692"/>
    </source>
</evidence>
<keyword evidence="4" id="KW-0256">Endoplasmic reticulum</keyword>
<comment type="subcellular location">
    <subcellularLocation>
        <location evidence="1">Endoplasmic reticulum membrane</location>
        <topology evidence="1">Multi-pass membrane protein</topology>
    </subcellularLocation>
</comment>
<evidence type="ECO:0000259" key="9">
    <source>
        <dbReference type="Pfam" id="PF25179"/>
    </source>
</evidence>
<dbReference type="Pfam" id="PF06762">
    <property type="entry name" value="LMF1"/>
    <property type="match status" value="1"/>
</dbReference>
<feature type="transmembrane region" description="Helical" evidence="7">
    <location>
        <begin position="229"/>
        <end position="253"/>
    </location>
</feature>
<accession>A0ABU0PT88</accession>
<evidence type="ECO:0000256" key="4">
    <source>
        <dbReference type="ARBA" id="ARBA00022824"/>
    </source>
</evidence>
<evidence type="ECO:0000256" key="2">
    <source>
        <dbReference type="ARBA" id="ARBA00005512"/>
    </source>
</evidence>
<protein>
    <recommendedName>
        <fullName evidence="12">Lipase maturation factor family protein</fullName>
    </recommendedName>
</protein>
<keyword evidence="11" id="KW-1185">Reference proteome</keyword>
<keyword evidence="6 7" id="KW-0472">Membrane</keyword>
<evidence type="ECO:0000259" key="8">
    <source>
        <dbReference type="Pfam" id="PF06762"/>
    </source>
</evidence>
<keyword evidence="5 7" id="KW-1133">Transmembrane helix</keyword>
<feature type="domain" description="Lipase maturation factor 1/2 C-terminal" evidence="9">
    <location>
        <begin position="341"/>
        <end position="479"/>
    </location>
</feature>
<feature type="transmembrane region" description="Helical" evidence="7">
    <location>
        <begin position="103"/>
        <end position="120"/>
    </location>
</feature>
<dbReference type="Pfam" id="PF25179">
    <property type="entry name" value="LMF1_C"/>
    <property type="match status" value="1"/>
</dbReference>
<comment type="similarity">
    <text evidence="2">Belongs to the lipase maturation factor family.</text>
</comment>
<dbReference type="EMBL" id="JAUSXB010000001">
    <property type="protein sequence ID" value="MDQ0676446.1"/>
    <property type="molecule type" value="Genomic_DNA"/>
</dbReference>
<sequence length="492" mass="56761">MDCVDWLSWFDAPEYEFARQVLQRGVAALYFVAFLSSLNQFPALLGERGLLPVPEYLAGFSRLRRPTLFRWRYSDRLLRWVCAAGLLIAALLVAGIPQLGPPWVPLIAFLALWLLYMSVVNVGQTFYGFGWEMLLLESGFTVAFLGSNQTEPPRTILILIVWLVFRLEFGAGMIKIRGGREWRDLTALYYHHETQPMPGPLSRQAHLLPKPLHKVEVLGNHFAQLVVPFFLFAPQPVASVAAAVVIATQLWLVATGNFAWLNWIAIVLAFAAVSDPAAHAVFPVIPLDWHGDPGVDRETPLWWLVITLAATLLLVILSYWPLRNLFSKRQLMNASFNRWQLVNTYGAFGSVTKQRIEIVVEGTLDDEPDDSSDWREYGFKGKPGNLRRLPRQWAPYHLRLDWLMWFLPLRTVHEEWFYAFLGKLLEADRQMLRLLRDDPFDGVAPHLVRVRSYHYRFSTRKEFRETGNRWVRTLIHEPIPPVSLRRPQGRQR</sequence>
<reference evidence="10 11" key="1">
    <citation type="submission" date="2023-07" db="EMBL/GenBank/DDBJ databases">
        <title>Comparative genomics of wheat-associated soil bacteria to identify genetic determinants of phenazine resistance.</title>
        <authorList>
            <person name="Mouncey N."/>
        </authorList>
    </citation>
    <scope>NUCLEOTIDE SEQUENCE [LARGE SCALE GENOMIC DNA]</scope>
    <source>
        <strain evidence="10 11">W1I3</strain>
    </source>
</reference>
<dbReference type="Proteomes" id="UP001236806">
    <property type="component" value="Unassembled WGS sequence"/>
</dbReference>
<evidence type="ECO:0000256" key="6">
    <source>
        <dbReference type="ARBA" id="ARBA00023136"/>
    </source>
</evidence>
<evidence type="ECO:0000256" key="1">
    <source>
        <dbReference type="ARBA" id="ARBA00004477"/>
    </source>
</evidence>
<feature type="transmembrane region" description="Helical" evidence="7">
    <location>
        <begin position="301"/>
        <end position="322"/>
    </location>
</feature>